<dbReference type="KEGG" id="rfs:C1I64_09560"/>
<dbReference type="PIRSF" id="PIRSF005578">
    <property type="entry name" value="TlyA"/>
    <property type="match status" value="1"/>
</dbReference>
<keyword evidence="5" id="KW-0808">Transferase</keyword>
<evidence type="ECO:0000256" key="2">
    <source>
        <dbReference type="ARBA" id="ARBA00029460"/>
    </source>
</evidence>
<gene>
    <name evidence="5" type="ORF">C1I64_09560</name>
</gene>
<feature type="domain" description="RNA-binding S4" evidence="4">
    <location>
        <begin position="7"/>
        <end position="71"/>
    </location>
</feature>
<evidence type="ECO:0000256" key="1">
    <source>
        <dbReference type="ARBA" id="ARBA00022884"/>
    </source>
</evidence>
<dbReference type="PANTHER" id="PTHR32319">
    <property type="entry name" value="BACTERIAL HEMOLYSIN-LIKE PROTEIN"/>
    <property type="match status" value="1"/>
</dbReference>
<dbReference type="SUPFAM" id="SSF53335">
    <property type="entry name" value="S-adenosyl-L-methionine-dependent methyltransferases"/>
    <property type="match status" value="1"/>
</dbReference>
<evidence type="ECO:0000256" key="3">
    <source>
        <dbReference type="PROSITE-ProRule" id="PRU00182"/>
    </source>
</evidence>
<accession>A0A3Q9UXN3</accession>
<keyword evidence="5" id="KW-0489">Methyltransferase</keyword>
<dbReference type="Gene3D" id="3.40.50.150">
    <property type="entry name" value="Vaccinia Virus protein VP39"/>
    <property type="match status" value="1"/>
</dbReference>
<dbReference type="InterPro" id="IPR002877">
    <property type="entry name" value="RNA_MeTrfase_FtsJ_dom"/>
</dbReference>
<dbReference type="InterPro" id="IPR004538">
    <property type="entry name" value="Hemolysin_A/TlyA"/>
</dbReference>
<dbReference type="InterPro" id="IPR047048">
    <property type="entry name" value="TlyA"/>
</dbReference>
<dbReference type="RefSeq" id="WP_127887037.1">
    <property type="nucleotide sequence ID" value="NZ_CP028137.1"/>
</dbReference>
<keyword evidence="1 3" id="KW-0694">RNA-binding</keyword>
<dbReference type="SUPFAM" id="SSF55174">
    <property type="entry name" value="Alpha-L RNA-binding motif"/>
    <property type="match status" value="1"/>
</dbReference>
<reference evidence="5 6" key="1">
    <citation type="submission" date="2018-03" db="EMBL/GenBank/DDBJ databases">
        <title>Bacteriophage NCPPB3778 and a type I-E CRISPR drive the evolution of the US Biological Select Agent, Rathayibacter toxicus.</title>
        <authorList>
            <person name="Davis E.W.II."/>
            <person name="Tabima J.F."/>
            <person name="Weisberg A.J."/>
            <person name="Dantas Lopes L."/>
            <person name="Wiseman M.S."/>
            <person name="Wiseman M.S."/>
            <person name="Pupko T."/>
            <person name="Belcher M.S."/>
            <person name="Sechler A.J."/>
            <person name="Tancos M.A."/>
            <person name="Schroeder B.K."/>
            <person name="Murray T.D."/>
            <person name="Luster D.G."/>
            <person name="Schneider W.L."/>
            <person name="Rogers E."/>
            <person name="Andreote F.D."/>
            <person name="Grunwald N.J."/>
            <person name="Putnam M.L."/>
            <person name="Chang J.H."/>
        </authorList>
    </citation>
    <scope>NUCLEOTIDE SEQUENCE [LARGE SCALE GENOMIC DNA]</scope>
    <source>
        <strain evidence="5 6">DSM 15932</strain>
    </source>
</reference>
<organism evidence="5 6">
    <name type="scientific">Rathayibacter festucae DSM 15932</name>
    <dbReference type="NCBI Taxonomy" id="1328866"/>
    <lineage>
        <taxon>Bacteria</taxon>
        <taxon>Bacillati</taxon>
        <taxon>Actinomycetota</taxon>
        <taxon>Actinomycetes</taxon>
        <taxon>Micrococcales</taxon>
        <taxon>Microbacteriaceae</taxon>
        <taxon>Rathayibacter</taxon>
    </lineage>
</organism>
<dbReference type="EMBL" id="CP028137">
    <property type="protein sequence ID" value="AZZ52272.1"/>
    <property type="molecule type" value="Genomic_DNA"/>
</dbReference>
<dbReference type="InterPro" id="IPR029063">
    <property type="entry name" value="SAM-dependent_MTases_sf"/>
</dbReference>
<dbReference type="GO" id="GO:0008168">
    <property type="term" value="F:methyltransferase activity"/>
    <property type="evidence" value="ECO:0007669"/>
    <property type="project" value="UniProtKB-KW"/>
</dbReference>
<name>A0A3Q9UXN3_9MICO</name>
<dbReference type="CDD" id="cd02440">
    <property type="entry name" value="AdoMet_MTases"/>
    <property type="match status" value="1"/>
</dbReference>
<dbReference type="InterPro" id="IPR036986">
    <property type="entry name" value="S4_RNA-bd_sf"/>
</dbReference>
<dbReference type="Proteomes" id="UP000285317">
    <property type="component" value="Chromosome"/>
</dbReference>
<evidence type="ECO:0000259" key="4">
    <source>
        <dbReference type="SMART" id="SM00363"/>
    </source>
</evidence>
<dbReference type="PROSITE" id="PS50889">
    <property type="entry name" value="S4"/>
    <property type="match status" value="1"/>
</dbReference>
<dbReference type="GO" id="GO:0032259">
    <property type="term" value="P:methylation"/>
    <property type="evidence" value="ECO:0007669"/>
    <property type="project" value="UniProtKB-KW"/>
</dbReference>
<sequence length="270" mass="28396">MTDSEDQRLDTALASRGIARSRVHAARMIADGVVTVDGAPALKPSIRVRPEQEVAVASLDHYVSRAAHKLIAALDAFPTVRVDGANALDVGASTGGFSQVLLERGVASVIALDVGHGQLAPRIRSDERVHVIEGFNAREMTASSLAAASRTDVVPDLVVADVSFISLSMVLPAVAASVAPSADFVVLVKPQFEVGRLGIKEGIVRDPELRREALSDVLWSAWDAGLGVAGLIASPLPGGAGNQEYLVHLHRDRGTIPTEWRDAVTALTLG</sequence>
<protein>
    <submittedName>
        <fullName evidence="5">TlyA family rRNA (Cytidine-2'-O)-methyltransferase</fullName>
    </submittedName>
</protein>
<dbReference type="PANTHER" id="PTHR32319:SF0">
    <property type="entry name" value="BACTERIAL HEMOLYSIN-LIKE PROTEIN"/>
    <property type="match status" value="1"/>
</dbReference>
<dbReference type="Pfam" id="PF01728">
    <property type="entry name" value="FtsJ"/>
    <property type="match status" value="1"/>
</dbReference>
<comment type="similarity">
    <text evidence="2">Belongs to the TlyA family.</text>
</comment>
<dbReference type="Gene3D" id="3.10.290.10">
    <property type="entry name" value="RNA-binding S4 domain"/>
    <property type="match status" value="1"/>
</dbReference>
<dbReference type="SMART" id="SM00363">
    <property type="entry name" value="S4"/>
    <property type="match status" value="1"/>
</dbReference>
<dbReference type="InterPro" id="IPR002942">
    <property type="entry name" value="S4_RNA-bd"/>
</dbReference>
<dbReference type="GO" id="GO:0003723">
    <property type="term" value="F:RNA binding"/>
    <property type="evidence" value="ECO:0007669"/>
    <property type="project" value="UniProtKB-KW"/>
</dbReference>
<evidence type="ECO:0000313" key="5">
    <source>
        <dbReference type="EMBL" id="AZZ52272.1"/>
    </source>
</evidence>
<dbReference type="AlphaFoldDB" id="A0A3Q9UXN3"/>
<dbReference type="CDD" id="cd00165">
    <property type="entry name" value="S4"/>
    <property type="match status" value="1"/>
</dbReference>
<proteinExistence type="inferred from homology"/>
<evidence type="ECO:0000313" key="6">
    <source>
        <dbReference type="Proteomes" id="UP000285317"/>
    </source>
</evidence>
<dbReference type="Pfam" id="PF01479">
    <property type="entry name" value="S4"/>
    <property type="match status" value="1"/>
</dbReference>